<gene>
    <name evidence="3" type="ORF">E2I00_002455</name>
</gene>
<dbReference type="PANTHER" id="PTHR21119:SF7">
    <property type="entry name" value="C2 DOMAIN-CONTAINING PROTEIN 2"/>
    <property type="match status" value="1"/>
</dbReference>
<feature type="domain" description="C2" evidence="2">
    <location>
        <begin position="88"/>
        <end position="227"/>
    </location>
</feature>
<dbReference type="Gene3D" id="2.60.40.150">
    <property type="entry name" value="C2 domain"/>
    <property type="match status" value="1"/>
</dbReference>
<dbReference type="InterPro" id="IPR039934">
    <property type="entry name" value="C2CD2/C2CD2L"/>
</dbReference>
<dbReference type="Proteomes" id="UP000437017">
    <property type="component" value="Unassembled WGS sequence"/>
</dbReference>
<feature type="compositionally biased region" description="Basic and acidic residues" evidence="1">
    <location>
        <begin position="432"/>
        <end position="445"/>
    </location>
</feature>
<evidence type="ECO:0000313" key="3">
    <source>
        <dbReference type="EMBL" id="KAB0403513.1"/>
    </source>
</evidence>
<evidence type="ECO:0000259" key="2">
    <source>
        <dbReference type="PROSITE" id="PS50004"/>
    </source>
</evidence>
<protein>
    <recommendedName>
        <fullName evidence="2">C2 domain-containing protein</fullName>
    </recommendedName>
</protein>
<dbReference type="EMBL" id="SGJD01000798">
    <property type="protein sequence ID" value="KAB0403513.1"/>
    <property type="molecule type" value="Genomic_DNA"/>
</dbReference>
<dbReference type="InterPro" id="IPR035892">
    <property type="entry name" value="C2_domain_sf"/>
</dbReference>
<dbReference type="PANTHER" id="PTHR21119">
    <property type="entry name" value="C2 DOMAIN-CONTAINING PROTEIN"/>
    <property type="match status" value="1"/>
</dbReference>
<organism evidence="3 4">
    <name type="scientific">Balaenoptera physalus</name>
    <name type="common">Fin whale</name>
    <name type="synonym">Balaena physalus</name>
    <dbReference type="NCBI Taxonomy" id="9770"/>
    <lineage>
        <taxon>Eukaryota</taxon>
        <taxon>Metazoa</taxon>
        <taxon>Chordata</taxon>
        <taxon>Craniata</taxon>
        <taxon>Vertebrata</taxon>
        <taxon>Euteleostomi</taxon>
        <taxon>Mammalia</taxon>
        <taxon>Eutheria</taxon>
        <taxon>Laurasiatheria</taxon>
        <taxon>Artiodactyla</taxon>
        <taxon>Whippomorpha</taxon>
        <taxon>Cetacea</taxon>
        <taxon>Mysticeti</taxon>
        <taxon>Balaenopteridae</taxon>
        <taxon>Balaenoptera</taxon>
    </lineage>
</organism>
<dbReference type="SUPFAM" id="SSF49562">
    <property type="entry name" value="C2 domain (Calcium/lipid-binding domain, CaLB)"/>
    <property type="match status" value="1"/>
</dbReference>
<reference evidence="3 4" key="1">
    <citation type="journal article" date="2019" name="PLoS ONE">
        <title>Genomic analyses reveal an absence of contemporary introgressive admixture between fin whales and blue whales, despite known hybrids.</title>
        <authorList>
            <person name="Westbury M.V."/>
            <person name="Petersen B."/>
            <person name="Lorenzen E.D."/>
        </authorList>
    </citation>
    <scope>NUCLEOTIDE SEQUENCE [LARGE SCALE GENOMIC DNA]</scope>
    <source>
        <strain evidence="3">FinWhale-01</strain>
    </source>
</reference>
<dbReference type="AlphaFoldDB" id="A0A6A1Q8Q5"/>
<dbReference type="Pfam" id="PF00168">
    <property type="entry name" value="C2"/>
    <property type="match status" value="1"/>
</dbReference>
<proteinExistence type="predicted"/>
<evidence type="ECO:0000313" key="4">
    <source>
        <dbReference type="Proteomes" id="UP000437017"/>
    </source>
</evidence>
<accession>A0A6A1Q8Q5</accession>
<evidence type="ECO:0000256" key="1">
    <source>
        <dbReference type="SAM" id="MobiDB-lite"/>
    </source>
</evidence>
<dbReference type="OrthoDB" id="9976063at2759"/>
<comment type="caution">
    <text evidence="3">The sequence shown here is derived from an EMBL/GenBank/DDBJ whole genome shotgun (WGS) entry which is preliminary data.</text>
</comment>
<dbReference type="InterPro" id="IPR040885">
    <property type="entry name" value="SMP_C2CD2L"/>
</dbReference>
<dbReference type="PROSITE" id="PS50004">
    <property type="entry name" value="C2"/>
    <property type="match status" value="1"/>
</dbReference>
<keyword evidence="4" id="KW-1185">Reference proteome</keyword>
<name>A0A6A1Q8Q5_BALPH</name>
<dbReference type="InterPro" id="IPR000008">
    <property type="entry name" value="C2_dom"/>
</dbReference>
<dbReference type="Pfam" id="PF18696">
    <property type="entry name" value="SMP_C2CD2L"/>
    <property type="match status" value="1"/>
</dbReference>
<feature type="region of interest" description="Disordered" evidence="1">
    <location>
        <begin position="418"/>
        <end position="486"/>
    </location>
</feature>
<sequence>MGKVVFCHVVAETIQFLVSVGLPSSEDTGRPLYSVRLSPLHLQDQAVGADAVSESLKDILKHLVSSASPSVVLSTKPTDVREVQHLQRTSSTQESCPPKPPRAHELKLLVKNIRASLMSHPGASGNINPVCVVQLNDPVQKFSSTLLKNTTTLTWEEEFTLCVRGPGFHAHTYSRLRNSKTILELNAKSRELHLQISEDGQSSEALLAMTTVPLDLFKKQPSGPQSFTLISGSSSGSSALGSVTAEFSYIEPGEAKSWQMPPPVPAAKIEKDRTVMPCGTVVTTVTAVKTKPRFDAGRASPLSSESPLRTPVKVKVIEKDISIQAISCHGAPVSKMFSSSDTELLVLNGADPVAEVAIRQLSESSKLKLKSPRKKSTIIISGVSKTSLSQGNGASLMLDYVASMDSTRVELPRALRGVTESRVPRWSQRGQPGRDRGSLSCRDGHPSPYSPLQRKANQTSPLDPNRSGTDGVEAEEEEGREDGAGFLDVISRPCDEDWTLSARCPVLAPYPQGPVGQVGDTLTLGDLVPAGRQHASREIYIILESLSESFPESRALLCDPSESCIHLALQRLRQRPPADRRSRHLLATSSSDAILSSTEEPGLRARLCLQLAWGMDWSVPLSTLPSPAPCPGEMGPPIHVLFGGSKLNPKQVPRDQKYLLGPPQSEVTWSGWKAPGLAICWETDRWASLHLPLGLARVQSQAPWVVVTPAVTHPTRWFFEIRCILQGFERLREETFLAQGEARGILRKGAKLFFRRRHQQKDPGLSQSHND</sequence>
<feature type="non-terminal residue" evidence="3">
    <location>
        <position position="771"/>
    </location>
</feature>